<dbReference type="RefSeq" id="WP_088394431.1">
    <property type="nucleotide sequence ID" value="NZ_MTCZ01000180.1"/>
</dbReference>
<dbReference type="Proteomes" id="UP000197768">
    <property type="component" value="Unassembled WGS sequence"/>
</dbReference>
<keyword evidence="1" id="KW-0472">Membrane</keyword>
<protein>
    <submittedName>
        <fullName evidence="2">Uncharacterized protein</fullName>
    </submittedName>
</protein>
<comment type="caution">
    <text evidence="2">The sequence shown here is derived from an EMBL/GenBank/DDBJ whole genome shotgun (WGS) entry which is preliminary data.</text>
</comment>
<evidence type="ECO:0000313" key="3">
    <source>
        <dbReference type="Proteomes" id="UP000197768"/>
    </source>
</evidence>
<sequence length="144" mass="16431">MKNKHQNLKILIVSLSLILLLMSLTQNAYYIAEMKDSIGSFGLTSFLLGWFDIFGPGISWLANPLLIISWIVLIFKNSKISLYLSFMAVAFSLSFLFFKEIIVNEGGEKSEIIVYGNGYWLWLSSCVLNFFGNIIVCYKLKKIH</sequence>
<organism evidence="2 3">
    <name type="scientific">Flavobacterium davisii</name>
    <dbReference type="NCBI Taxonomy" id="2906077"/>
    <lineage>
        <taxon>Bacteria</taxon>
        <taxon>Pseudomonadati</taxon>
        <taxon>Bacteroidota</taxon>
        <taxon>Flavobacteriia</taxon>
        <taxon>Flavobacteriales</taxon>
        <taxon>Flavobacteriaceae</taxon>
        <taxon>Flavobacterium</taxon>
    </lineage>
</organism>
<feature type="transmembrane region" description="Helical" evidence="1">
    <location>
        <begin position="80"/>
        <end position="98"/>
    </location>
</feature>
<evidence type="ECO:0000256" key="1">
    <source>
        <dbReference type="SAM" id="Phobius"/>
    </source>
</evidence>
<evidence type="ECO:0000313" key="2">
    <source>
        <dbReference type="EMBL" id="OWP83045.1"/>
    </source>
</evidence>
<keyword evidence="1" id="KW-1133">Transmembrane helix</keyword>
<keyword evidence="1" id="KW-0812">Transmembrane</keyword>
<dbReference type="EMBL" id="MTCZ01000180">
    <property type="protein sequence ID" value="OWP83045.1"/>
    <property type="molecule type" value="Genomic_DNA"/>
</dbReference>
<gene>
    <name evidence="2" type="ORF">BWK59_12615</name>
</gene>
<accession>A0A246GFW2</accession>
<dbReference type="AlphaFoldDB" id="A0A246GFW2"/>
<feature type="transmembrane region" description="Helical" evidence="1">
    <location>
        <begin position="118"/>
        <end position="138"/>
    </location>
</feature>
<proteinExistence type="predicted"/>
<feature type="transmembrane region" description="Helical" evidence="1">
    <location>
        <begin position="49"/>
        <end position="73"/>
    </location>
</feature>
<reference evidence="2 3" key="1">
    <citation type="journal article" date="2017" name="Infect. Genet. Evol.">
        <title>Comparative genome analysis of fish pathogen Flavobacterium columnare reveals extensive sequence diversity within the species.</title>
        <authorList>
            <person name="Kayansamruaj P."/>
            <person name="Dong H.T."/>
            <person name="Hirono I."/>
            <person name="Kondo H."/>
            <person name="Senapin S."/>
            <person name="Rodkhum C."/>
        </authorList>
    </citation>
    <scope>NUCLEOTIDE SEQUENCE [LARGE SCALE GENOMIC DNA]</scope>
    <source>
        <strain evidence="2 3">1215</strain>
    </source>
</reference>
<name>A0A246GFW2_9FLAO</name>